<protein>
    <submittedName>
        <fullName evidence="2">Uncharacterized protein</fullName>
    </submittedName>
</protein>
<evidence type="ECO:0000313" key="3">
    <source>
        <dbReference type="Proteomes" id="UP001642483"/>
    </source>
</evidence>
<accession>A0ABP0GQS5</accession>
<evidence type="ECO:0000313" key="2">
    <source>
        <dbReference type="EMBL" id="CAK8694091.1"/>
    </source>
</evidence>
<reference evidence="2 3" key="1">
    <citation type="submission" date="2024-02" db="EMBL/GenBank/DDBJ databases">
        <authorList>
            <person name="Daric V."/>
            <person name="Darras S."/>
        </authorList>
    </citation>
    <scope>NUCLEOTIDE SEQUENCE [LARGE SCALE GENOMIC DNA]</scope>
</reference>
<sequence length="70" mass="7816">MQPDGNRIVTPNVDDLVEKETEGKRKILDKVQSNIQRQSTLRPAKETKTISGSHMSQATPNPQAKNVVFN</sequence>
<organism evidence="2 3">
    <name type="scientific">Clavelina lepadiformis</name>
    <name type="common">Light-bulb sea squirt</name>
    <name type="synonym">Ascidia lepadiformis</name>
    <dbReference type="NCBI Taxonomy" id="159417"/>
    <lineage>
        <taxon>Eukaryota</taxon>
        <taxon>Metazoa</taxon>
        <taxon>Chordata</taxon>
        <taxon>Tunicata</taxon>
        <taxon>Ascidiacea</taxon>
        <taxon>Aplousobranchia</taxon>
        <taxon>Clavelinidae</taxon>
        <taxon>Clavelina</taxon>
    </lineage>
</organism>
<keyword evidence="3" id="KW-1185">Reference proteome</keyword>
<gene>
    <name evidence="2" type="ORF">CVLEPA_LOCUS27361</name>
</gene>
<comment type="caution">
    <text evidence="2">The sequence shown here is derived from an EMBL/GenBank/DDBJ whole genome shotgun (WGS) entry which is preliminary data.</text>
</comment>
<feature type="region of interest" description="Disordered" evidence="1">
    <location>
        <begin position="35"/>
        <end position="70"/>
    </location>
</feature>
<name>A0ABP0GQS5_CLALP</name>
<dbReference type="EMBL" id="CAWYQH010000141">
    <property type="protein sequence ID" value="CAK8694091.1"/>
    <property type="molecule type" value="Genomic_DNA"/>
</dbReference>
<dbReference type="Proteomes" id="UP001642483">
    <property type="component" value="Unassembled WGS sequence"/>
</dbReference>
<feature type="compositionally biased region" description="Polar residues" evidence="1">
    <location>
        <begin position="49"/>
        <end position="70"/>
    </location>
</feature>
<evidence type="ECO:0000256" key="1">
    <source>
        <dbReference type="SAM" id="MobiDB-lite"/>
    </source>
</evidence>
<proteinExistence type="predicted"/>